<dbReference type="EMBL" id="BMHT01000001">
    <property type="protein sequence ID" value="GGE95248.1"/>
    <property type="molecule type" value="Genomic_DNA"/>
</dbReference>
<keyword evidence="4 6" id="KW-1133">Transmembrane helix</keyword>
<organism evidence="7 8">
    <name type="scientific">Hymenobacter cavernae</name>
    <dbReference type="NCBI Taxonomy" id="2044852"/>
    <lineage>
        <taxon>Bacteria</taxon>
        <taxon>Pseudomonadati</taxon>
        <taxon>Bacteroidota</taxon>
        <taxon>Cytophagia</taxon>
        <taxon>Cytophagales</taxon>
        <taxon>Hymenobacteraceae</taxon>
        <taxon>Hymenobacter</taxon>
    </lineage>
</organism>
<evidence type="ECO:0000256" key="5">
    <source>
        <dbReference type="ARBA" id="ARBA00023136"/>
    </source>
</evidence>
<keyword evidence="8" id="KW-1185">Reference proteome</keyword>
<dbReference type="PANTHER" id="PTHR13353">
    <property type="entry name" value="TRANSMEMBRANE PROTEIN 19"/>
    <property type="match status" value="1"/>
</dbReference>
<evidence type="ECO:0000256" key="4">
    <source>
        <dbReference type="ARBA" id="ARBA00022989"/>
    </source>
</evidence>
<evidence type="ECO:0000256" key="3">
    <source>
        <dbReference type="ARBA" id="ARBA00022692"/>
    </source>
</evidence>
<dbReference type="Proteomes" id="UP000632273">
    <property type="component" value="Unassembled WGS sequence"/>
</dbReference>
<comment type="caution">
    <text evidence="7">The sequence shown here is derived from an EMBL/GenBank/DDBJ whole genome shotgun (WGS) entry which is preliminary data.</text>
</comment>
<evidence type="ECO:0000256" key="2">
    <source>
        <dbReference type="ARBA" id="ARBA00009012"/>
    </source>
</evidence>
<comment type="subcellular location">
    <subcellularLocation>
        <location evidence="1">Membrane</location>
        <topology evidence="1">Multi-pass membrane protein</topology>
    </subcellularLocation>
</comment>
<evidence type="ECO:0000313" key="8">
    <source>
        <dbReference type="Proteomes" id="UP000632273"/>
    </source>
</evidence>
<feature type="transmembrane region" description="Helical" evidence="6">
    <location>
        <begin position="40"/>
        <end position="69"/>
    </location>
</feature>
<evidence type="ECO:0000256" key="6">
    <source>
        <dbReference type="SAM" id="Phobius"/>
    </source>
</evidence>
<name>A0ABQ1TJY3_9BACT</name>
<feature type="transmembrane region" description="Helical" evidence="6">
    <location>
        <begin position="187"/>
        <end position="207"/>
    </location>
</feature>
<dbReference type="Pfam" id="PF01940">
    <property type="entry name" value="DUF92"/>
    <property type="match status" value="1"/>
</dbReference>
<evidence type="ECO:0000256" key="1">
    <source>
        <dbReference type="ARBA" id="ARBA00004141"/>
    </source>
</evidence>
<keyword evidence="3 6" id="KW-0812">Transmembrane</keyword>
<accession>A0ABQ1TJY3</accession>
<reference evidence="8" key="1">
    <citation type="journal article" date="2019" name="Int. J. Syst. Evol. Microbiol.">
        <title>The Global Catalogue of Microorganisms (GCM) 10K type strain sequencing project: providing services to taxonomists for standard genome sequencing and annotation.</title>
        <authorList>
            <consortium name="The Broad Institute Genomics Platform"/>
            <consortium name="The Broad Institute Genome Sequencing Center for Infectious Disease"/>
            <person name="Wu L."/>
            <person name="Ma J."/>
        </authorList>
    </citation>
    <scope>NUCLEOTIDE SEQUENCE [LARGE SCALE GENOMIC DNA]</scope>
    <source>
        <strain evidence="8">CGMCC 1.15197</strain>
    </source>
</reference>
<dbReference type="InterPro" id="IPR002794">
    <property type="entry name" value="DUF92_TMEM19"/>
</dbReference>
<proteinExistence type="inferred from homology"/>
<dbReference type="RefSeq" id="WP_188810145.1">
    <property type="nucleotide sequence ID" value="NZ_BMHT01000001.1"/>
</dbReference>
<feature type="transmembrane region" description="Helical" evidence="6">
    <location>
        <begin position="113"/>
        <end position="134"/>
    </location>
</feature>
<dbReference type="PANTHER" id="PTHR13353:SF5">
    <property type="entry name" value="TRANSMEMBRANE PROTEIN 19"/>
    <property type="match status" value="1"/>
</dbReference>
<sequence length="239" mass="24542">MNNLLHVGAVALILGLGMLYSVRAGKLTAAGACIGGVLGGLLFLGAGFTGLAMLGAFFLLGSAASGWRVEEKRSAGLAEENKGRRTTSQALANGGVAGMLGLLSWLQPSFAPVLQLMIAGSFAAATADTLASELGNIYGRRYYNILTLRRDARGLNGVVSAEGTLLGLAGSLLIAVIYSLGFGWSTAIGWVLVAGTVGNLLDSVLGATLERQQYLSNDAVNFLNTLTGALVAALLYFLA</sequence>
<evidence type="ECO:0000313" key="7">
    <source>
        <dbReference type="EMBL" id="GGE95248.1"/>
    </source>
</evidence>
<feature type="transmembrane region" description="Helical" evidence="6">
    <location>
        <begin position="155"/>
        <end position="181"/>
    </location>
</feature>
<gene>
    <name evidence="7" type="ORF">GCM10011383_02400</name>
</gene>
<protein>
    <submittedName>
        <fullName evidence="7">Membrane protein</fullName>
    </submittedName>
</protein>
<feature type="transmembrane region" description="Helical" evidence="6">
    <location>
        <begin position="219"/>
        <end position="238"/>
    </location>
</feature>
<keyword evidence="5 6" id="KW-0472">Membrane</keyword>
<comment type="similarity">
    <text evidence="2">Belongs to the TMEM19 family.</text>
</comment>